<reference evidence="1" key="1">
    <citation type="submission" date="2021-06" db="EMBL/GenBank/DDBJ databases">
        <title>Comparative genomics, transcriptomics and evolutionary studies reveal genomic signatures of adaptation to plant cell wall in hemibiotrophic fungi.</title>
        <authorList>
            <consortium name="DOE Joint Genome Institute"/>
            <person name="Baroncelli R."/>
            <person name="Diaz J.F."/>
            <person name="Benocci T."/>
            <person name="Peng M."/>
            <person name="Battaglia E."/>
            <person name="Haridas S."/>
            <person name="Andreopoulos W."/>
            <person name="Labutti K."/>
            <person name="Pangilinan J."/>
            <person name="Floch G.L."/>
            <person name="Makela M.R."/>
            <person name="Henrissat B."/>
            <person name="Grigoriev I.V."/>
            <person name="Crouch J.A."/>
            <person name="De Vries R.P."/>
            <person name="Sukno S.A."/>
            <person name="Thon M.R."/>
        </authorList>
    </citation>
    <scope>NUCLEOTIDE SEQUENCE</scope>
    <source>
        <strain evidence="1">CBS 102054</strain>
    </source>
</reference>
<protein>
    <submittedName>
        <fullName evidence="1">Uncharacterized protein</fullName>
    </submittedName>
</protein>
<evidence type="ECO:0000313" key="2">
    <source>
        <dbReference type="Proteomes" id="UP001243989"/>
    </source>
</evidence>
<proteinExistence type="predicted"/>
<name>A0AAJ0A753_9PEZI</name>
<organism evidence="1 2">
    <name type="scientific">Colletotrichum phormii</name>
    <dbReference type="NCBI Taxonomy" id="359342"/>
    <lineage>
        <taxon>Eukaryota</taxon>
        <taxon>Fungi</taxon>
        <taxon>Dikarya</taxon>
        <taxon>Ascomycota</taxon>
        <taxon>Pezizomycotina</taxon>
        <taxon>Sordariomycetes</taxon>
        <taxon>Hypocreomycetidae</taxon>
        <taxon>Glomerellales</taxon>
        <taxon>Glomerellaceae</taxon>
        <taxon>Colletotrichum</taxon>
        <taxon>Colletotrichum acutatum species complex</taxon>
    </lineage>
</organism>
<comment type="caution">
    <text evidence="1">The sequence shown here is derived from an EMBL/GenBank/DDBJ whole genome shotgun (WGS) entry which is preliminary data.</text>
</comment>
<dbReference type="GeneID" id="85467116"/>
<dbReference type="AlphaFoldDB" id="A0AAJ0A753"/>
<evidence type="ECO:0000313" key="1">
    <source>
        <dbReference type="EMBL" id="KAK1656257.1"/>
    </source>
</evidence>
<gene>
    <name evidence="1" type="ORF">BDP81DRAFT_17932</name>
</gene>
<dbReference type="EMBL" id="JAHMHQ010000001">
    <property type="protein sequence ID" value="KAK1656257.1"/>
    <property type="molecule type" value="Genomic_DNA"/>
</dbReference>
<keyword evidence="2" id="KW-1185">Reference proteome</keyword>
<dbReference type="RefSeq" id="XP_060452301.1">
    <property type="nucleotide sequence ID" value="XM_060582254.1"/>
</dbReference>
<dbReference type="Proteomes" id="UP001243989">
    <property type="component" value="Unassembled WGS sequence"/>
</dbReference>
<sequence length="149" mass="16896">MPSFSIIEHDGVDIQLIVSRRSPLRWSLGRGLRLRPNQRFSPSRHFNSHIETRGTRTAGVLSTAVDLAKHQNHKVAIFPTPRPTLRSLAVSPWRRTPILLTRPGSQGPGFRSLVQTALFLLRLNSLARPWPLALNDQSWSIFQMTCSRI</sequence>
<accession>A0AAJ0A753</accession>